<dbReference type="PANTHER" id="PTHR11607">
    <property type="entry name" value="ALPHA-MANNOSIDASE"/>
    <property type="match status" value="1"/>
</dbReference>
<keyword evidence="3" id="KW-1052">Target cell membrane</keyword>
<sequence>MMDFTQPVALPEATSILNSVSGELLKNKKRMFSVTEMAFLKRWYESSNEVFKIIFKKFVSEEWEIFTSILPHRYSPPGVVNFREFFLTEIVGKAIDTLTTMGSSQELFPKFCRKLNQSECAPSETLERNKIIDSLKLPFVHSFSFHGTATGGDSQWYSVVVDSGTCLLKKVVLLGKNVHVAVEQVFAAYASDQGHFLFAPKDFIAEEFRGNATCRLVTSTIVQEVHQWFNPWLSQVIRLYVNQDHIEFDWIVGPVPTAANATRPWDMSEKNRRERRLVQSNYYPVVSWIYLRDRKQALQMSVLPDRPQGGTGYQPGTIELMIHRRHTGSDGKGGSTQPLNDLGVDRKGLVVRGRHLLHVGPLADSAWRVRQLANVMTPVLAFSDGTSPETRSVETRPFRGLGAALPRGVQLLTLQQHEPKKVLFRLEYMQPAIVAREMQISDVAVPLHLVGFVRTVGVKAGNHGKPAAVMKVELGSPADIHFAVTSHNIEAIVRHVSSGGDVNAKLQGATPLGAALCRKAWDTARILLSLGADVNQFSRDSVGREEPPLCIVCRLGNLDIAKMLLRNPGIRVCRRDIFGKTPLWLATKHGRPDLVYLLLVHNASVRSSTCFADCPVWLCARYGARHTIADMLLAAGASHGCRDGAGKDDVTWAAERGDTKLLAVFQLAGIGTGRMSPPSLLWLARRAYWIGHEGRKEPKGRDLEGMPRRIRDYVMLRDIYLPGS</sequence>
<feature type="repeat" description="ANK" evidence="6">
    <location>
        <begin position="578"/>
        <end position="610"/>
    </location>
</feature>
<comment type="caution">
    <text evidence="8">The sequence shown here is derived from an EMBL/GenBank/DDBJ whole genome shotgun (WGS) entry which is preliminary data.</text>
</comment>
<evidence type="ECO:0000313" key="8">
    <source>
        <dbReference type="EMBL" id="KAK8763399.1"/>
    </source>
</evidence>
<dbReference type="Pfam" id="PF07748">
    <property type="entry name" value="Glyco_hydro_38C"/>
    <property type="match status" value="2"/>
</dbReference>
<keyword evidence="5" id="KW-1053">Target membrane</keyword>
<dbReference type="PANTHER" id="PTHR11607:SF3">
    <property type="entry name" value="LYSOSOMAL ALPHA-MANNOSIDASE"/>
    <property type="match status" value="1"/>
</dbReference>
<evidence type="ECO:0000256" key="2">
    <source>
        <dbReference type="ARBA" id="ARBA00022483"/>
    </source>
</evidence>
<dbReference type="Pfam" id="PF12796">
    <property type="entry name" value="Ank_2"/>
    <property type="match status" value="1"/>
</dbReference>
<accession>A0AAQ4DLQ9</accession>
<dbReference type="Gene3D" id="2.70.98.30">
    <property type="entry name" value="Golgi alpha-mannosidase II, domain 4"/>
    <property type="match status" value="2"/>
</dbReference>
<protein>
    <recommendedName>
        <fullName evidence="7">Glycosyl hydrolase family 38 C-terminal domain-containing protein</fullName>
    </recommendedName>
</protein>
<name>A0AAQ4DLQ9_AMBAM</name>
<reference evidence="8 9" key="1">
    <citation type="journal article" date="2023" name="Arcadia Sci">
        <title>De novo assembly of a long-read Amblyomma americanum tick genome.</title>
        <authorList>
            <person name="Chou S."/>
            <person name="Poskanzer K.E."/>
            <person name="Rollins M."/>
            <person name="Thuy-Boun P.S."/>
        </authorList>
    </citation>
    <scope>NUCLEOTIDE SEQUENCE [LARGE SCALE GENOMIC DNA]</scope>
    <source>
        <strain evidence="8">F_SG_1</strain>
        <tissue evidence="8">Salivary glands</tissue>
    </source>
</reference>
<keyword evidence="4" id="KW-0800">Toxin</keyword>
<keyword evidence="4" id="KW-0638">Presynaptic neurotoxin</keyword>
<dbReference type="GO" id="GO:0006887">
    <property type="term" value="P:exocytosis"/>
    <property type="evidence" value="ECO:0007669"/>
    <property type="project" value="UniProtKB-KW"/>
</dbReference>
<evidence type="ECO:0000256" key="5">
    <source>
        <dbReference type="ARBA" id="ARBA00023298"/>
    </source>
</evidence>
<keyword evidence="4" id="KW-0528">Neurotoxin</keyword>
<keyword evidence="2" id="KW-0268">Exocytosis</keyword>
<comment type="subcellular location">
    <subcellularLocation>
        <location evidence="1">Target cell membrane</location>
    </subcellularLocation>
</comment>
<dbReference type="GO" id="GO:0044218">
    <property type="term" value="C:other organism cell membrane"/>
    <property type="evidence" value="ECO:0007669"/>
    <property type="project" value="UniProtKB-KW"/>
</dbReference>
<evidence type="ECO:0000256" key="1">
    <source>
        <dbReference type="ARBA" id="ARBA00004175"/>
    </source>
</evidence>
<gene>
    <name evidence="8" type="ORF">V5799_033986</name>
</gene>
<dbReference type="GO" id="GO:0030246">
    <property type="term" value="F:carbohydrate binding"/>
    <property type="evidence" value="ECO:0007669"/>
    <property type="project" value="InterPro"/>
</dbReference>
<dbReference type="InterPro" id="IPR027291">
    <property type="entry name" value="Glyco_hydro_38_N_sf"/>
</dbReference>
<dbReference type="InterPro" id="IPR011013">
    <property type="entry name" value="Gal_mutarotase_sf_dom"/>
</dbReference>
<dbReference type="SUPFAM" id="SSF74650">
    <property type="entry name" value="Galactose mutarotase-like"/>
    <property type="match status" value="1"/>
</dbReference>
<dbReference type="Gene3D" id="3.20.110.10">
    <property type="entry name" value="Glycoside hydrolase 38, N terminal domain"/>
    <property type="match status" value="1"/>
</dbReference>
<dbReference type="InterPro" id="IPR050843">
    <property type="entry name" value="Glycosyl_Hydrlase_38"/>
</dbReference>
<dbReference type="AlphaFoldDB" id="A0AAQ4DLQ9"/>
<feature type="domain" description="Glycosyl hydrolase family 38 C-terminal" evidence="7">
    <location>
        <begin position="269"/>
        <end position="330"/>
    </location>
</feature>
<organism evidence="8 9">
    <name type="scientific">Amblyomma americanum</name>
    <name type="common">Lone star tick</name>
    <dbReference type="NCBI Taxonomy" id="6943"/>
    <lineage>
        <taxon>Eukaryota</taxon>
        <taxon>Metazoa</taxon>
        <taxon>Ecdysozoa</taxon>
        <taxon>Arthropoda</taxon>
        <taxon>Chelicerata</taxon>
        <taxon>Arachnida</taxon>
        <taxon>Acari</taxon>
        <taxon>Parasitiformes</taxon>
        <taxon>Ixodida</taxon>
        <taxon>Ixodoidea</taxon>
        <taxon>Ixodidae</taxon>
        <taxon>Amblyomminae</taxon>
        <taxon>Amblyomma</taxon>
    </lineage>
</organism>
<feature type="repeat" description="ANK" evidence="6">
    <location>
        <begin position="507"/>
        <end position="539"/>
    </location>
</feature>
<dbReference type="Proteomes" id="UP001321473">
    <property type="component" value="Unassembled WGS sequence"/>
</dbReference>
<evidence type="ECO:0000256" key="4">
    <source>
        <dbReference type="ARBA" id="ARBA00023028"/>
    </source>
</evidence>
<keyword evidence="5" id="KW-0472">Membrane</keyword>
<evidence type="ECO:0000259" key="7">
    <source>
        <dbReference type="Pfam" id="PF07748"/>
    </source>
</evidence>
<keyword evidence="6" id="KW-0040">ANK repeat</keyword>
<dbReference type="InterPro" id="IPR002110">
    <property type="entry name" value="Ankyrin_rpt"/>
</dbReference>
<dbReference type="SMART" id="SM00248">
    <property type="entry name" value="ANK"/>
    <property type="match status" value="3"/>
</dbReference>
<dbReference type="SUPFAM" id="SSF48403">
    <property type="entry name" value="Ankyrin repeat"/>
    <property type="match status" value="1"/>
</dbReference>
<evidence type="ECO:0000256" key="6">
    <source>
        <dbReference type="PROSITE-ProRule" id="PRU00023"/>
    </source>
</evidence>
<dbReference type="GO" id="GO:0044231">
    <property type="term" value="C:host cell presynaptic membrane"/>
    <property type="evidence" value="ECO:0007669"/>
    <property type="project" value="UniProtKB-KW"/>
</dbReference>
<dbReference type="EMBL" id="JARKHS020029330">
    <property type="protein sequence ID" value="KAK8763399.1"/>
    <property type="molecule type" value="Genomic_DNA"/>
</dbReference>
<dbReference type="PROSITE" id="PS50088">
    <property type="entry name" value="ANK_REPEAT"/>
    <property type="match status" value="2"/>
</dbReference>
<dbReference type="PROSITE" id="PS50297">
    <property type="entry name" value="ANK_REP_REGION"/>
    <property type="match status" value="2"/>
</dbReference>
<evidence type="ECO:0000313" key="9">
    <source>
        <dbReference type="Proteomes" id="UP001321473"/>
    </source>
</evidence>
<dbReference type="GO" id="GO:0004559">
    <property type="term" value="F:alpha-mannosidase activity"/>
    <property type="evidence" value="ECO:0007669"/>
    <property type="project" value="InterPro"/>
</dbReference>
<feature type="domain" description="Glycosyl hydrolase family 38 C-terminal" evidence="7">
    <location>
        <begin position="155"/>
        <end position="252"/>
    </location>
</feature>
<dbReference type="InterPro" id="IPR011682">
    <property type="entry name" value="Glyco_hydro_38_C"/>
</dbReference>
<dbReference type="GO" id="GO:0006013">
    <property type="term" value="P:mannose metabolic process"/>
    <property type="evidence" value="ECO:0007669"/>
    <property type="project" value="InterPro"/>
</dbReference>
<dbReference type="InterPro" id="IPR036770">
    <property type="entry name" value="Ankyrin_rpt-contain_sf"/>
</dbReference>
<keyword evidence="9" id="KW-1185">Reference proteome</keyword>
<evidence type="ECO:0000256" key="3">
    <source>
        <dbReference type="ARBA" id="ARBA00022537"/>
    </source>
</evidence>
<proteinExistence type="predicted"/>
<dbReference type="Gene3D" id="1.25.40.20">
    <property type="entry name" value="Ankyrin repeat-containing domain"/>
    <property type="match status" value="1"/>
</dbReference>